<evidence type="ECO:0000256" key="3">
    <source>
        <dbReference type="ARBA" id="ARBA00043265"/>
    </source>
</evidence>
<dbReference type="Gene3D" id="2.60.40.10">
    <property type="entry name" value="Immunoglobulins"/>
    <property type="match status" value="1"/>
</dbReference>
<dbReference type="InterPro" id="IPR007110">
    <property type="entry name" value="Ig-like_dom"/>
</dbReference>
<dbReference type="SMART" id="SM00406">
    <property type="entry name" value="IGv"/>
    <property type="match status" value="1"/>
</dbReference>
<dbReference type="InterPro" id="IPR050199">
    <property type="entry name" value="IgHV"/>
</dbReference>
<accession>A0ABV0XLB6</accession>
<gene>
    <name evidence="5" type="ORF">AMECASPLE_038669</name>
</gene>
<proteinExistence type="predicted"/>
<dbReference type="SUPFAM" id="SSF48726">
    <property type="entry name" value="Immunoglobulin"/>
    <property type="match status" value="1"/>
</dbReference>
<dbReference type="InterPro" id="IPR013783">
    <property type="entry name" value="Ig-like_fold"/>
</dbReference>
<comment type="caution">
    <text evidence="5">The sequence shown here is derived from an EMBL/GenBank/DDBJ whole genome shotgun (WGS) entry which is preliminary data.</text>
</comment>
<dbReference type="PANTHER" id="PTHR23266">
    <property type="entry name" value="IMMUNOGLOBULIN HEAVY CHAIN"/>
    <property type="match status" value="1"/>
</dbReference>
<keyword evidence="3" id="KW-1280">Immunoglobulin</keyword>
<protein>
    <recommendedName>
        <fullName evidence="4">Ig-like domain-containing protein</fullName>
    </recommendedName>
</protein>
<reference evidence="5 6" key="1">
    <citation type="submission" date="2021-06" db="EMBL/GenBank/DDBJ databases">
        <authorList>
            <person name="Palmer J.M."/>
        </authorList>
    </citation>
    <scope>NUCLEOTIDE SEQUENCE [LARGE SCALE GENOMIC DNA]</scope>
    <source>
        <strain evidence="5 6">AS_MEX2019</strain>
        <tissue evidence="5">Muscle</tissue>
    </source>
</reference>
<keyword evidence="1" id="KW-0391">Immunity</keyword>
<evidence type="ECO:0000313" key="5">
    <source>
        <dbReference type="EMBL" id="MEQ2282259.1"/>
    </source>
</evidence>
<evidence type="ECO:0000256" key="1">
    <source>
        <dbReference type="ARBA" id="ARBA00022859"/>
    </source>
</evidence>
<evidence type="ECO:0000313" key="6">
    <source>
        <dbReference type="Proteomes" id="UP001469553"/>
    </source>
</evidence>
<dbReference type="EMBL" id="JAHRIP010007308">
    <property type="protein sequence ID" value="MEQ2282259.1"/>
    <property type="molecule type" value="Genomic_DNA"/>
</dbReference>
<keyword evidence="2" id="KW-1064">Adaptive immunity</keyword>
<feature type="domain" description="Ig-like" evidence="4">
    <location>
        <begin position="48"/>
        <end position="143"/>
    </location>
</feature>
<evidence type="ECO:0000259" key="4">
    <source>
        <dbReference type="PROSITE" id="PS50835"/>
    </source>
</evidence>
<name>A0ABV0XLB6_9TELE</name>
<dbReference type="InterPro" id="IPR036179">
    <property type="entry name" value="Ig-like_dom_sf"/>
</dbReference>
<dbReference type="PROSITE" id="PS50835">
    <property type="entry name" value="IG_LIKE"/>
    <property type="match status" value="1"/>
</dbReference>
<dbReference type="Pfam" id="PF07686">
    <property type="entry name" value="V-set"/>
    <property type="match status" value="1"/>
</dbReference>
<sequence>MTITSNTSSTKKYKVVIYEEKHQITFSTNMFSEALLLLLAAGFCVKCEQLTQPASVTVQPGQTLTIRCEVSYELSYWTHWIRQATGKELEWIGRKDKWNSNYKDSLQNKFSISLETSSNTVTLHGNNMQPEDSAVYYCAREPQ</sequence>
<keyword evidence="6" id="KW-1185">Reference proteome</keyword>
<dbReference type="InterPro" id="IPR013106">
    <property type="entry name" value="Ig_V-set"/>
</dbReference>
<dbReference type="Proteomes" id="UP001469553">
    <property type="component" value="Unassembled WGS sequence"/>
</dbReference>
<organism evidence="5 6">
    <name type="scientific">Ameca splendens</name>
    <dbReference type="NCBI Taxonomy" id="208324"/>
    <lineage>
        <taxon>Eukaryota</taxon>
        <taxon>Metazoa</taxon>
        <taxon>Chordata</taxon>
        <taxon>Craniata</taxon>
        <taxon>Vertebrata</taxon>
        <taxon>Euteleostomi</taxon>
        <taxon>Actinopterygii</taxon>
        <taxon>Neopterygii</taxon>
        <taxon>Teleostei</taxon>
        <taxon>Neoteleostei</taxon>
        <taxon>Acanthomorphata</taxon>
        <taxon>Ovalentaria</taxon>
        <taxon>Atherinomorphae</taxon>
        <taxon>Cyprinodontiformes</taxon>
        <taxon>Goodeidae</taxon>
        <taxon>Ameca</taxon>
    </lineage>
</organism>
<evidence type="ECO:0000256" key="2">
    <source>
        <dbReference type="ARBA" id="ARBA00023130"/>
    </source>
</evidence>